<evidence type="ECO:0000313" key="3">
    <source>
        <dbReference type="EMBL" id="KAK4009265.1"/>
    </source>
</evidence>
<gene>
    <name evidence="3" type="ORF">OUZ56_018381</name>
</gene>
<protein>
    <recommendedName>
        <fullName evidence="2">PDZ domain-containing protein</fullName>
    </recommendedName>
</protein>
<dbReference type="PROSITE" id="PS50106">
    <property type="entry name" value="PDZ"/>
    <property type="match status" value="1"/>
</dbReference>
<dbReference type="PANTHER" id="PTHR15545:SF8">
    <property type="entry name" value="SLO-INTERACTING PROTEIN 1"/>
    <property type="match status" value="1"/>
</dbReference>
<organism evidence="3 4">
    <name type="scientific">Daphnia magna</name>
    <dbReference type="NCBI Taxonomy" id="35525"/>
    <lineage>
        <taxon>Eukaryota</taxon>
        <taxon>Metazoa</taxon>
        <taxon>Ecdysozoa</taxon>
        <taxon>Arthropoda</taxon>
        <taxon>Crustacea</taxon>
        <taxon>Branchiopoda</taxon>
        <taxon>Diplostraca</taxon>
        <taxon>Cladocera</taxon>
        <taxon>Anomopoda</taxon>
        <taxon>Daphniidae</taxon>
        <taxon>Daphnia</taxon>
    </lineage>
</organism>
<comment type="caution">
    <text evidence="3">The sequence shown here is derived from an EMBL/GenBank/DDBJ whole genome shotgun (WGS) entry which is preliminary data.</text>
</comment>
<dbReference type="InterPro" id="IPR051971">
    <property type="entry name" value="E3_ubiquitin-PDZ_ligase"/>
</dbReference>
<feature type="compositionally biased region" description="Acidic residues" evidence="1">
    <location>
        <begin position="257"/>
        <end position="284"/>
    </location>
</feature>
<evidence type="ECO:0000256" key="1">
    <source>
        <dbReference type="SAM" id="MobiDB-lite"/>
    </source>
</evidence>
<dbReference type="InterPro" id="IPR036034">
    <property type="entry name" value="PDZ_sf"/>
</dbReference>
<dbReference type="Pfam" id="PF00595">
    <property type="entry name" value="PDZ"/>
    <property type="match status" value="1"/>
</dbReference>
<feature type="compositionally biased region" description="Basic and acidic residues" evidence="1">
    <location>
        <begin position="336"/>
        <end position="345"/>
    </location>
</feature>
<dbReference type="Proteomes" id="UP001234178">
    <property type="component" value="Unassembled WGS sequence"/>
</dbReference>
<dbReference type="Gene3D" id="2.30.42.10">
    <property type="match status" value="1"/>
</dbReference>
<reference evidence="3 4" key="1">
    <citation type="journal article" date="2023" name="Nucleic Acids Res.">
        <title>The hologenome of Daphnia magna reveals possible DNA methylation and microbiome-mediated evolution of the host genome.</title>
        <authorList>
            <person name="Chaturvedi A."/>
            <person name="Li X."/>
            <person name="Dhandapani V."/>
            <person name="Marshall H."/>
            <person name="Kissane S."/>
            <person name="Cuenca-Cambronero M."/>
            <person name="Asole G."/>
            <person name="Calvet F."/>
            <person name="Ruiz-Romero M."/>
            <person name="Marangio P."/>
            <person name="Guigo R."/>
            <person name="Rago D."/>
            <person name="Mirbahai L."/>
            <person name="Eastwood N."/>
            <person name="Colbourne J.K."/>
            <person name="Zhou J."/>
            <person name="Mallon E."/>
            <person name="Orsini L."/>
        </authorList>
    </citation>
    <scope>NUCLEOTIDE SEQUENCE [LARGE SCALE GENOMIC DNA]</scope>
    <source>
        <strain evidence="3">LRV0_1</strain>
    </source>
</reference>
<evidence type="ECO:0000259" key="2">
    <source>
        <dbReference type="PROSITE" id="PS50106"/>
    </source>
</evidence>
<feature type="compositionally biased region" description="Basic residues" evidence="1">
    <location>
        <begin position="587"/>
        <end position="596"/>
    </location>
</feature>
<feature type="region of interest" description="Disordered" evidence="1">
    <location>
        <begin position="257"/>
        <end position="293"/>
    </location>
</feature>
<dbReference type="SMART" id="SM00228">
    <property type="entry name" value="PDZ"/>
    <property type="match status" value="1"/>
</dbReference>
<feature type="compositionally biased region" description="Low complexity" evidence="1">
    <location>
        <begin position="549"/>
        <end position="562"/>
    </location>
</feature>
<dbReference type="PANTHER" id="PTHR15545">
    <property type="entry name" value="PDZ DOMAIN CONTAINING RING FINGER PROTEIN 3, 4"/>
    <property type="match status" value="1"/>
</dbReference>
<feature type="compositionally biased region" description="Polar residues" evidence="1">
    <location>
        <begin position="346"/>
        <end position="376"/>
    </location>
</feature>
<dbReference type="EMBL" id="JAOYFB010000003">
    <property type="protein sequence ID" value="KAK4009265.1"/>
    <property type="molecule type" value="Genomic_DNA"/>
</dbReference>
<feature type="compositionally biased region" description="Polar residues" evidence="1">
    <location>
        <begin position="317"/>
        <end position="330"/>
    </location>
</feature>
<feature type="domain" description="PDZ" evidence="2">
    <location>
        <begin position="179"/>
        <end position="235"/>
    </location>
</feature>
<feature type="region of interest" description="Disordered" evidence="1">
    <location>
        <begin position="308"/>
        <end position="376"/>
    </location>
</feature>
<name>A0ABQ9Z9T0_9CRUS</name>
<evidence type="ECO:0000313" key="4">
    <source>
        <dbReference type="Proteomes" id="UP001234178"/>
    </source>
</evidence>
<feature type="region of interest" description="Disordered" evidence="1">
    <location>
        <begin position="534"/>
        <end position="633"/>
    </location>
</feature>
<dbReference type="SUPFAM" id="SSF50156">
    <property type="entry name" value="PDZ domain-like"/>
    <property type="match status" value="1"/>
</dbReference>
<feature type="region of interest" description="Disordered" evidence="1">
    <location>
        <begin position="1"/>
        <end position="34"/>
    </location>
</feature>
<accession>A0ABQ9Z9T0</accession>
<sequence length="1002" mass="113419">MLRRAPGNSSSSELSPIKPKSTIKESAISSSPTCNSQRTCCLHEHEVYGGIRNSVQVQTDWAGVNLPVWSAIDFYHQTEQLAENDDVIEEEQEMEYEEIKLKRRNSTDKLGLTLCDGLPVSRINYDDTGKQAPAVDTSNFTEKKTMNKIYVETNDNATECEEDEACVDEDNTESEDKEVYIQAIAEDSLAAADGRLLQGDVLLQINGVDVRNRYQAENLFATTGPELTLLVSRPHNQADPLDVLSVAFPYPELDEEFLEDGESEEDVQVEGDEERILEDEENEKGDDKTRETENQQLQALYLQERHSHEVEWRQDSGFGTSSLPRSSSDQDPNEGSFERTARSRMSDGSTPSQTTEEIQTGPYTSTVPCTNQINSDMTADKRLNMVNRKMESLELECLTAATRYSRRTTQHQTRKQENEKDDSDHIYETISECLDQEPVYSTPYELPPETVNGKPVTSHSFSSRACRGVAEKSGMKDNIPLSGPTLVKSNVQSLYRNHCKRGMPRSDRVEKTNDVEQWIRQAAAVSPLQQLYAQQNGSGESKKMADWRGTTSTKLSSSSGDSSGRKEKKLSNVTQKRIANEDEMRKSTIRNRHKSNHASVGEDRDTSSAYNTGTGESWQSAHLSPPFQQLPPGRSSAQYEQCLCCQKKPNAEWMQSSLSLSIIVSGDQLDPVSGSLIPTNQIADCGHQANFDPSVRACTTLSCESCQRCPLDRTREPQRTKRQTAQLGDVGKSRIVNRTKENGNNRLARNDATEKNCNYVTMLPAARTMYTNAENLQQTIRLQQQLFQQQLLQKQQQQSAGKRNLQLMSTIDEDAIQTGSFGKLMFSRNGQERFNRKANDALVSEQLPDHERKLLETNTEWRMKKRADGSRYITRRPTRERLLRDRAHQISEERAGTTTDDDTLSELKLGRYWSKEERRQHVEKTRERRQRQEELIRSKIHSTCTLVDHSSESQRCPNEQMLQLGQARSGYKSNIMNKMNRSKLIPETAKNIPPGLLTVTMV</sequence>
<keyword evidence="4" id="KW-1185">Reference proteome</keyword>
<proteinExistence type="predicted"/>
<feature type="region of interest" description="Disordered" evidence="1">
    <location>
        <begin position="438"/>
        <end position="460"/>
    </location>
</feature>
<feature type="compositionally biased region" description="Polar residues" evidence="1">
    <location>
        <begin position="607"/>
        <end position="622"/>
    </location>
</feature>
<dbReference type="InterPro" id="IPR001478">
    <property type="entry name" value="PDZ"/>
</dbReference>